<sequence length="146" mass="16846">MACLQNFEFVCNILLAALHKFVFGSDVDRSNRQRLREFSGFAFDEHGERFKEKLAILGISSKVADVKLHIFRTLQSATFLCAAAESDENNDDDDDENESYIDDNDEEEVMCSLDETAAINLHFQYPQQTNVRNSENDRMRRRHTST</sequence>
<feature type="chain" id="PRO_5032831667" evidence="2">
    <location>
        <begin position="25"/>
        <end position="146"/>
    </location>
</feature>
<feature type="region of interest" description="Disordered" evidence="1">
    <location>
        <begin position="85"/>
        <end position="106"/>
    </location>
</feature>
<accession>A0A811V8U7</accession>
<keyword evidence="4" id="KW-1185">Reference proteome</keyword>
<proteinExistence type="predicted"/>
<organism evidence="3 4">
    <name type="scientific">Ceratitis capitata</name>
    <name type="common">Mediterranean fruit fly</name>
    <name type="synonym">Tephritis capitata</name>
    <dbReference type="NCBI Taxonomy" id="7213"/>
    <lineage>
        <taxon>Eukaryota</taxon>
        <taxon>Metazoa</taxon>
        <taxon>Ecdysozoa</taxon>
        <taxon>Arthropoda</taxon>
        <taxon>Hexapoda</taxon>
        <taxon>Insecta</taxon>
        <taxon>Pterygota</taxon>
        <taxon>Neoptera</taxon>
        <taxon>Endopterygota</taxon>
        <taxon>Diptera</taxon>
        <taxon>Brachycera</taxon>
        <taxon>Muscomorpha</taxon>
        <taxon>Tephritoidea</taxon>
        <taxon>Tephritidae</taxon>
        <taxon>Ceratitis</taxon>
        <taxon>Ceratitis</taxon>
    </lineage>
</organism>
<gene>
    <name evidence="3" type="ORF">CCAP1982_LOCUS19955</name>
</gene>
<dbReference type="Proteomes" id="UP000606786">
    <property type="component" value="Unassembled WGS sequence"/>
</dbReference>
<evidence type="ECO:0000256" key="1">
    <source>
        <dbReference type="SAM" id="MobiDB-lite"/>
    </source>
</evidence>
<evidence type="ECO:0000256" key="2">
    <source>
        <dbReference type="SAM" id="SignalP"/>
    </source>
</evidence>
<name>A0A811V8U7_CERCA</name>
<evidence type="ECO:0000313" key="4">
    <source>
        <dbReference type="Proteomes" id="UP000606786"/>
    </source>
</evidence>
<keyword evidence="2" id="KW-0732">Signal</keyword>
<dbReference type="EMBL" id="CAJHJT010000056">
    <property type="protein sequence ID" value="CAD7011846.1"/>
    <property type="molecule type" value="Genomic_DNA"/>
</dbReference>
<evidence type="ECO:0000313" key="3">
    <source>
        <dbReference type="EMBL" id="CAD7011846.1"/>
    </source>
</evidence>
<comment type="caution">
    <text evidence="3">The sequence shown here is derived from an EMBL/GenBank/DDBJ whole genome shotgun (WGS) entry which is preliminary data.</text>
</comment>
<dbReference type="AlphaFoldDB" id="A0A811V8U7"/>
<protein>
    <submittedName>
        <fullName evidence="3">(Mediterranean fruit fly) hypothetical protein</fullName>
    </submittedName>
</protein>
<reference evidence="3" key="1">
    <citation type="submission" date="2020-11" db="EMBL/GenBank/DDBJ databases">
        <authorList>
            <person name="Whitehead M."/>
        </authorList>
    </citation>
    <scope>NUCLEOTIDE SEQUENCE</scope>
    <source>
        <strain evidence="3">EGII</strain>
    </source>
</reference>
<feature type="signal peptide" evidence="2">
    <location>
        <begin position="1"/>
        <end position="24"/>
    </location>
</feature>
<feature type="region of interest" description="Disordered" evidence="1">
    <location>
        <begin position="125"/>
        <end position="146"/>
    </location>
</feature>